<keyword evidence="3 5" id="KW-1133">Transmembrane helix</keyword>
<accession>A0A2K8YUN8</accession>
<feature type="transmembrane region" description="Helical" evidence="5">
    <location>
        <begin position="98"/>
        <end position="116"/>
    </location>
</feature>
<keyword evidence="8" id="KW-1185">Reference proteome</keyword>
<dbReference type="Pfam" id="PF04138">
    <property type="entry name" value="GtrA_DPMS_TM"/>
    <property type="match status" value="1"/>
</dbReference>
<reference evidence="7 8" key="1">
    <citation type="submission" date="2017-11" db="EMBL/GenBank/DDBJ databases">
        <title>Taxonomic description and genome sequences of Spirosoma HA7 sp. nov., isolated from pollen microhabitat of Corylus avellana.</title>
        <authorList>
            <person name="Ambika Manirajan B."/>
            <person name="Suarez C."/>
            <person name="Ratering S."/>
            <person name="Geissler-Plaum R."/>
            <person name="Cardinale M."/>
            <person name="Sylvia S."/>
        </authorList>
    </citation>
    <scope>NUCLEOTIDE SEQUENCE [LARGE SCALE GENOMIC DNA]</scope>
    <source>
        <strain evidence="7 8">HA7</strain>
    </source>
</reference>
<evidence type="ECO:0000256" key="3">
    <source>
        <dbReference type="ARBA" id="ARBA00022989"/>
    </source>
</evidence>
<feature type="transmembrane region" description="Helical" evidence="5">
    <location>
        <begin position="31"/>
        <end position="51"/>
    </location>
</feature>
<evidence type="ECO:0000256" key="2">
    <source>
        <dbReference type="ARBA" id="ARBA00022692"/>
    </source>
</evidence>
<comment type="subcellular location">
    <subcellularLocation>
        <location evidence="1">Membrane</location>
        <topology evidence="1">Multi-pass membrane protein</topology>
    </subcellularLocation>
</comment>
<sequence>MRTFVKVQATSLMATGVDFLTTILCVQLGHFWYLSASISGAVFGGLTSFIISKKWTFANSSQPVASQFSRFVLVWLGNAGANASGLFVATHFLGVQYLVAKTAIGILVGVTYNYFLQKDFVFVMS</sequence>
<gene>
    <name evidence="7" type="ORF">CWM47_05425</name>
</gene>
<dbReference type="KEGG" id="spir:CWM47_05425"/>
<dbReference type="RefSeq" id="WP_100986928.1">
    <property type="nucleotide sequence ID" value="NZ_CP025096.1"/>
</dbReference>
<dbReference type="OrthoDB" id="961506at2"/>
<feature type="domain" description="GtrA/DPMS transmembrane" evidence="6">
    <location>
        <begin position="12"/>
        <end position="122"/>
    </location>
</feature>
<dbReference type="AlphaFoldDB" id="A0A2K8YUN8"/>
<dbReference type="GO" id="GO:0000271">
    <property type="term" value="P:polysaccharide biosynthetic process"/>
    <property type="evidence" value="ECO:0007669"/>
    <property type="project" value="InterPro"/>
</dbReference>
<evidence type="ECO:0000259" key="6">
    <source>
        <dbReference type="Pfam" id="PF04138"/>
    </source>
</evidence>
<dbReference type="GO" id="GO:0016020">
    <property type="term" value="C:membrane"/>
    <property type="evidence" value="ECO:0007669"/>
    <property type="project" value="UniProtKB-SubCell"/>
</dbReference>
<name>A0A2K8YUN8_9BACT</name>
<feature type="transmembrane region" description="Helical" evidence="5">
    <location>
        <begin position="72"/>
        <end position="92"/>
    </location>
</feature>
<evidence type="ECO:0000256" key="5">
    <source>
        <dbReference type="SAM" id="Phobius"/>
    </source>
</evidence>
<organism evidence="7 8">
    <name type="scientific">Spirosoma pollinicola</name>
    <dbReference type="NCBI Taxonomy" id="2057025"/>
    <lineage>
        <taxon>Bacteria</taxon>
        <taxon>Pseudomonadati</taxon>
        <taxon>Bacteroidota</taxon>
        <taxon>Cytophagia</taxon>
        <taxon>Cytophagales</taxon>
        <taxon>Cytophagaceae</taxon>
        <taxon>Spirosoma</taxon>
    </lineage>
</organism>
<protein>
    <submittedName>
        <fullName evidence="7">GtrA family protein</fullName>
    </submittedName>
</protein>
<evidence type="ECO:0000313" key="8">
    <source>
        <dbReference type="Proteomes" id="UP000232883"/>
    </source>
</evidence>
<proteinExistence type="predicted"/>
<evidence type="ECO:0000313" key="7">
    <source>
        <dbReference type="EMBL" id="AUD01299.1"/>
    </source>
</evidence>
<dbReference type="InterPro" id="IPR007267">
    <property type="entry name" value="GtrA_DPMS_TM"/>
</dbReference>
<keyword evidence="2 5" id="KW-0812">Transmembrane</keyword>
<dbReference type="Proteomes" id="UP000232883">
    <property type="component" value="Chromosome"/>
</dbReference>
<keyword evidence="4 5" id="KW-0472">Membrane</keyword>
<evidence type="ECO:0000256" key="1">
    <source>
        <dbReference type="ARBA" id="ARBA00004141"/>
    </source>
</evidence>
<dbReference type="EMBL" id="CP025096">
    <property type="protein sequence ID" value="AUD01299.1"/>
    <property type="molecule type" value="Genomic_DNA"/>
</dbReference>
<evidence type="ECO:0000256" key="4">
    <source>
        <dbReference type="ARBA" id="ARBA00023136"/>
    </source>
</evidence>